<dbReference type="PANTHER" id="PTHR35373">
    <property type="entry name" value="PROTEIN CBG16894"/>
    <property type="match status" value="1"/>
</dbReference>
<protein>
    <submittedName>
        <fullName evidence="2">Transposase</fullName>
    </submittedName>
</protein>
<dbReference type="AlphaFoldDB" id="A0A0N5BJ74"/>
<dbReference type="PANTHER" id="PTHR35373:SF3">
    <property type="entry name" value="ACTIVATOR OF HSP90 ATPASE HOMOLOG 1-LIKE PROTEIN"/>
    <property type="match status" value="1"/>
</dbReference>
<dbReference type="WBParaSite" id="SPAL_0000599900.1">
    <property type="protein sequence ID" value="SPAL_0000599900.1"/>
    <property type="gene ID" value="SPAL_0000599900"/>
</dbReference>
<reference evidence="2" key="1">
    <citation type="submission" date="2017-02" db="UniProtKB">
        <authorList>
            <consortium name="WormBaseParasite"/>
        </authorList>
    </citation>
    <scope>IDENTIFICATION</scope>
</reference>
<keyword evidence="1" id="KW-1185">Reference proteome</keyword>
<sequence>MKDKKIFTSEIKIVYFQEQSSGKIGESKIWGKSSNNVYWAYDLKRSLPGNKEEKGNIVIDIEDGVLKGFTVENVQVFLGALRNICGSNLIIADNLNV</sequence>
<evidence type="ECO:0000313" key="2">
    <source>
        <dbReference type="WBParaSite" id="SPAL_0000599900.1"/>
    </source>
</evidence>
<proteinExistence type="predicted"/>
<accession>A0A0N5BJ74</accession>
<dbReference type="Proteomes" id="UP000046392">
    <property type="component" value="Unplaced"/>
</dbReference>
<evidence type="ECO:0000313" key="1">
    <source>
        <dbReference type="Proteomes" id="UP000046392"/>
    </source>
</evidence>
<organism evidence="1 2">
    <name type="scientific">Strongyloides papillosus</name>
    <name type="common">Intestinal threadworm</name>
    <dbReference type="NCBI Taxonomy" id="174720"/>
    <lineage>
        <taxon>Eukaryota</taxon>
        <taxon>Metazoa</taxon>
        <taxon>Ecdysozoa</taxon>
        <taxon>Nematoda</taxon>
        <taxon>Chromadorea</taxon>
        <taxon>Rhabditida</taxon>
        <taxon>Tylenchina</taxon>
        <taxon>Panagrolaimomorpha</taxon>
        <taxon>Strongyloidoidea</taxon>
        <taxon>Strongyloididae</taxon>
        <taxon>Strongyloides</taxon>
    </lineage>
</organism>
<name>A0A0N5BJ74_STREA</name>